<feature type="transmembrane region" description="Helical" evidence="5">
    <location>
        <begin position="17"/>
        <end position="35"/>
    </location>
</feature>
<feature type="transmembrane region" description="Helical" evidence="5">
    <location>
        <begin position="701"/>
        <end position="723"/>
    </location>
</feature>
<sequence>MEEAVSINIGDAAADNLYPALFQCFTIILCGYTAGRLHVVTATESKGIATFVGTFALPSLIFLSLARLDFTTVNWTFLLAILLAKGTIFFAVILVTVLVSKPANLGRAGIFAIFCTQSNDFALGYPIINAIYEKTHPEYALYLYLMAPISLAILNPVAFVLMEINKQKENSQNVEASSGSRKPEISKLKLIKQIAKGILFNPVLVMTILGIIGNVVFKHRITIYVEGLLEVFGQSFSASALFLLGLRMVGQIHRLRGPALVLPCVLIMVKLLILPMVMRESVSAFHAGFNDSETSSLSTYAFLYGTIPTAPAVFVFSNLYQLEIDLMASSMVICTFLSAPMMFLSAQVIAINKDYADQLKRFGFDLSIVALVAALWVLFVFIVTKKYKRMPHRLTMCLIVSQILLAVSVIWGGPLPNHKISWFYTLQEALRTFSMFSCLLWTSMLSIGLLMLESRGPCFVVTLWPVLGFVAWGAPGVMTAILLATKGSAGDLDDTAIDAIRLCLLVFCLTVTAGCLIVYVRFRRRSAQFATLSAEVSGSPPDESTSLVENAEPVSNTPSISNNGCYGTITTTPSPNININSGCCSDDPNCQNGFMHSHDIEDIASGNTPPKDCACPPSQKPRCNAPEGSCSYLNELERAASQLGLLPPEQTRGRGGQLLKHTVLIIAYSLTMFIGITYTTWRMMMSDESGVFIEIEFLDIAANYGQALVIFVLFGLDPEEILIPTVRYFKKKWYGNADLLVLPSIEDLSFETKHVCDQFITHHLERCKEAIAKDTRWRMRTYRGVFRGSCLVRWLVNCGLAKDEHEATQYGRHLLDGRLIAHVNQAHHFTNSPLLYTFI</sequence>
<feature type="transmembrane region" description="Helical" evidence="5">
    <location>
        <begin position="394"/>
        <end position="413"/>
    </location>
</feature>
<dbReference type="PROSITE" id="PS50186">
    <property type="entry name" value="DEP"/>
    <property type="match status" value="1"/>
</dbReference>
<dbReference type="InterPro" id="IPR004776">
    <property type="entry name" value="Mem_transp_PIN-like"/>
</dbReference>
<dbReference type="EMBL" id="OU963905">
    <property type="protein sequence ID" value="CAH0398703.1"/>
    <property type="molecule type" value="Genomic_DNA"/>
</dbReference>
<feature type="transmembrane region" description="Helical" evidence="5">
    <location>
        <begin position="198"/>
        <end position="217"/>
    </location>
</feature>
<feature type="transmembrane region" description="Helical" evidence="5">
    <location>
        <begin position="47"/>
        <end position="65"/>
    </location>
</feature>
<dbReference type="InterPro" id="IPR036390">
    <property type="entry name" value="WH_DNA-bd_sf"/>
</dbReference>
<dbReference type="Pfam" id="PF00610">
    <property type="entry name" value="DEP"/>
    <property type="match status" value="1"/>
</dbReference>
<feature type="transmembrane region" description="Helical" evidence="5">
    <location>
        <begin position="140"/>
        <end position="162"/>
    </location>
</feature>
<comment type="subcellular location">
    <subcellularLocation>
        <location evidence="1">Membrane</location>
        <topology evidence="1">Multi-pass membrane protein</topology>
    </subcellularLocation>
</comment>
<dbReference type="InterPro" id="IPR000591">
    <property type="entry name" value="DEP_dom"/>
</dbReference>
<evidence type="ECO:0000256" key="3">
    <source>
        <dbReference type="ARBA" id="ARBA00022989"/>
    </source>
</evidence>
<feature type="transmembrane region" description="Helical" evidence="5">
    <location>
        <begin position="258"/>
        <end position="277"/>
    </location>
</feature>
<dbReference type="Pfam" id="PF03547">
    <property type="entry name" value="Mem_trans"/>
    <property type="match status" value="1"/>
</dbReference>
<dbReference type="SUPFAM" id="SSF46785">
    <property type="entry name" value="Winged helix' DNA-binding domain"/>
    <property type="match status" value="1"/>
</dbReference>
<evidence type="ECO:0000256" key="1">
    <source>
        <dbReference type="ARBA" id="ARBA00004141"/>
    </source>
</evidence>
<keyword evidence="4 5" id="KW-0472">Membrane</keyword>
<feature type="transmembrane region" description="Helical" evidence="5">
    <location>
        <begin position="77"/>
        <end position="98"/>
    </location>
</feature>
<proteinExistence type="predicted"/>
<dbReference type="InterPro" id="IPR051832">
    <property type="entry name" value="mTOR-Rac_regulators"/>
</dbReference>
<protein>
    <recommendedName>
        <fullName evidence="6">DEP domain-containing protein</fullName>
    </recommendedName>
</protein>
<feature type="domain" description="DEP" evidence="6">
    <location>
        <begin position="773"/>
        <end position="839"/>
    </location>
</feature>
<evidence type="ECO:0000259" key="6">
    <source>
        <dbReference type="PROSITE" id="PS50186"/>
    </source>
</evidence>
<feature type="transmembrane region" description="Helical" evidence="5">
    <location>
        <begin position="459"/>
        <end position="484"/>
    </location>
</feature>
<evidence type="ECO:0000256" key="4">
    <source>
        <dbReference type="ARBA" id="ARBA00023136"/>
    </source>
</evidence>
<keyword evidence="8" id="KW-1185">Reference proteome</keyword>
<organism evidence="7 8">
    <name type="scientific">Chilo suppressalis</name>
    <name type="common">Asiatic rice borer moth</name>
    <dbReference type="NCBI Taxonomy" id="168631"/>
    <lineage>
        <taxon>Eukaryota</taxon>
        <taxon>Metazoa</taxon>
        <taxon>Ecdysozoa</taxon>
        <taxon>Arthropoda</taxon>
        <taxon>Hexapoda</taxon>
        <taxon>Insecta</taxon>
        <taxon>Pterygota</taxon>
        <taxon>Neoptera</taxon>
        <taxon>Endopterygota</taxon>
        <taxon>Lepidoptera</taxon>
        <taxon>Glossata</taxon>
        <taxon>Ditrysia</taxon>
        <taxon>Pyraloidea</taxon>
        <taxon>Crambidae</taxon>
        <taxon>Crambinae</taxon>
        <taxon>Chilo</taxon>
    </lineage>
</organism>
<accession>A0ABN8AYZ8</accession>
<dbReference type="Gene3D" id="1.20.1070.10">
    <property type="entry name" value="Rhodopsin 7-helix transmembrane proteins"/>
    <property type="match status" value="1"/>
</dbReference>
<evidence type="ECO:0000256" key="2">
    <source>
        <dbReference type="ARBA" id="ARBA00022692"/>
    </source>
</evidence>
<keyword evidence="2 5" id="KW-0812">Transmembrane</keyword>
<dbReference type="PANTHER" id="PTHR22829">
    <property type="entry name" value="DEP DOMAIN PROTEIN"/>
    <property type="match status" value="1"/>
</dbReference>
<evidence type="ECO:0000313" key="8">
    <source>
        <dbReference type="Proteomes" id="UP001153292"/>
    </source>
</evidence>
<dbReference type="PANTHER" id="PTHR22829:SF5">
    <property type="entry name" value="INTEGRAL MEMBRANE PROTEIN GPR155"/>
    <property type="match status" value="1"/>
</dbReference>
<feature type="transmembrane region" description="Helical" evidence="5">
    <location>
        <begin position="499"/>
        <end position="520"/>
    </location>
</feature>
<feature type="transmembrane region" description="Helical" evidence="5">
    <location>
        <begin position="297"/>
        <end position="316"/>
    </location>
</feature>
<keyword evidence="3 5" id="KW-1133">Transmembrane helix</keyword>
<dbReference type="Gene3D" id="1.10.10.10">
    <property type="entry name" value="Winged helix-like DNA-binding domain superfamily/Winged helix DNA-binding domain"/>
    <property type="match status" value="1"/>
</dbReference>
<feature type="transmembrane region" description="Helical" evidence="5">
    <location>
        <begin position="662"/>
        <end position="681"/>
    </location>
</feature>
<evidence type="ECO:0000313" key="7">
    <source>
        <dbReference type="EMBL" id="CAH0398703.1"/>
    </source>
</evidence>
<feature type="transmembrane region" description="Helical" evidence="5">
    <location>
        <begin position="223"/>
        <end position="246"/>
    </location>
</feature>
<dbReference type="Proteomes" id="UP001153292">
    <property type="component" value="Chromosome 12"/>
</dbReference>
<name>A0ABN8AYZ8_CHISP</name>
<evidence type="ECO:0000256" key="5">
    <source>
        <dbReference type="SAM" id="Phobius"/>
    </source>
</evidence>
<reference evidence="7" key="1">
    <citation type="submission" date="2021-12" db="EMBL/GenBank/DDBJ databases">
        <authorList>
            <person name="King R."/>
        </authorList>
    </citation>
    <scope>NUCLEOTIDE SEQUENCE</scope>
</reference>
<feature type="transmembrane region" description="Helical" evidence="5">
    <location>
        <begin position="110"/>
        <end position="128"/>
    </location>
</feature>
<dbReference type="InterPro" id="IPR036388">
    <property type="entry name" value="WH-like_DNA-bd_sf"/>
</dbReference>
<feature type="transmembrane region" description="Helical" evidence="5">
    <location>
        <begin position="362"/>
        <end position="382"/>
    </location>
</feature>
<dbReference type="SMART" id="SM00049">
    <property type="entry name" value="DEP"/>
    <property type="match status" value="1"/>
</dbReference>
<feature type="transmembrane region" description="Helical" evidence="5">
    <location>
        <begin position="328"/>
        <end position="350"/>
    </location>
</feature>
<feature type="transmembrane region" description="Helical" evidence="5">
    <location>
        <begin position="433"/>
        <end position="452"/>
    </location>
</feature>
<gene>
    <name evidence="7" type="ORF">CHILSU_LOCUS1827</name>
</gene>